<proteinExistence type="predicted"/>
<dbReference type="Proteomes" id="UP000518752">
    <property type="component" value="Unassembled WGS sequence"/>
</dbReference>
<protein>
    <submittedName>
        <fullName evidence="1">Uncharacterized protein</fullName>
    </submittedName>
</protein>
<sequence length="182" mass="20570">MISDTFISRDELSDAKTTEAEFDERLPKIVEQWKSERNQELHQCLRMSRPKAAESDLYLAATVFHHGCCFNTAVSASSQLKQYCHYSDPMWSARFLILSPSGCQTITKILEACSLDPAMATVQDLHDVNPLIECESCADPRSGSRAFMRWPRAVGEYLHHNHTMTINASGDKTDEILACERL</sequence>
<evidence type="ECO:0000313" key="1">
    <source>
        <dbReference type="EMBL" id="KAF5362786.1"/>
    </source>
</evidence>
<accession>A0A8H5GDF6</accession>
<comment type="caution">
    <text evidence="1">The sequence shown here is derived from an EMBL/GenBank/DDBJ whole genome shotgun (WGS) entry which is preliminary data.</text>
</comment>
<dbReference type="EMBL" id="JAACJN010000198">
    <property type="protein sequence ID" value="KAF5362786.1"/>
    <property type="molecule type" value="Genomic_DNA"/>
</dbReference>
<dbReference type="OrthoDB" id="2322499at2759"/>
<reference evidence="1 2" key="1">
    <citation type="journal article" date="2020" name="ISME J.">
        <title>Uncovering the hidden diversity of litter-decomposition mechanisms in mushroom-forming fungi.</title>
        <authorList>
            <person name="Floudas D."/>
            <person name="Bentzer J."/>
            <person name="Ahren D."/>
            <person name="Johansson T."/>
            <person name="Persson P."/>
            <person name="Tunlid A."/>
        </authorList>
    </citation>
    <scope>NUCLEOTIDE SEQUENCE [LARGE SCALE GENOMIC DNA]</scope>
    <source>
        <strain evidence="1 2">CBS 406.79</strain>
    </source>
</reference>
<keyword evidence="2" id="KW-1185">Reference proteome</keyword>
<evidence type="ECO:0000313" key="2">
    <source>
        <dbReference type="Proteomes" id="UP000518752"/>
    </source>
</evidence>
<organism evidence="1 2">
    <name type="scientific">Collybiopsis confluens</name>
    <dbReference type="NCBI Taxonomy" id="2823264"/>
    <lineage>
        <taxon>Eukaryota</taxon>
        <taxon>Fungi</taxon>
        <taxon>Dikarya</taxon>
        <taxon>Basidiomycota</taxon>
        <taxon>Agaricomycotina</taxon>
        <taxon>Agaricomycetes</taxon>
        <taxon>Agaricomycetidae</taxon>
        <taxon>Agaricales</taxon>
        <taxon>Marasmiineae</taxon>
        <taxon>Omphalotaceae</taxon>
        <taxon>Collybiopsis</taxon>
    </lineage>
</organism>
<dbReference type="AlphaFoldDB" id="A0A8H5GDF6"/>
<gene>
    <name evidence="1" type="ORF">D9757_011010</name>
</gene>
<name>A0A8H5GDF6_9AGAR</name>